<sequence>MENLSVDSPKETDVDAEKSKNIQPKKLEMQKDLIRDTSAFNFSKALLKKSSRFFSASFFSFHVDGIEFTPASVFLTLIESARKQLPKLVVRLLLVGAGYRVAFYASRKGTIGQLFQQPDIITTSIDEVSSNTKPLVRQIRKFPQKIKELMEMLPHREELFLFSQINEEEASLFDILWLLLASVTMVPTFQKIPGGD</sequence>
<organism evidence="2 3">
    <name type="scientific">Ilex paraguariensis</name>
    <name type="common">yerba mate</name>
    <dbReference type="NCBI Taxonomy" id="185542"/>
    <lineage>
        <taxon>Eukaryota</taxon>
        <taxon>Viridiplantae</taxon>
        <taxon>Streptophyta</taxon>
        <taxon>Embryophyta</taxon>
        <taxon>Tracheophyta</taxon>
        <taxon>Spermatophyta</taxon>
        <taxon>Magnoliopsida</taxon>
        <taxon>eudicotyledons</taxon>
        <taxon>Gunneridae</taxon>
        <taxon>Pentapetalae</taxon>
        <taxon>asterids</taxon>
        <taxon>campanulids</taxon>
        <taxon>Aquifoliales</taxon>
        <taxon>Aquifoliaceae</taxon>
        <taxon>Ilex</taxon>
    </lineage>
</organism>
<evidence type="ECO:0000256" key="1">
    <source>
        <dbReference type="SAM" id="MobiDB-lite"/>
    </source>
</evidence>
<evidence type="ECO:0000313" key="2">
    <source>
        <dbReference type="EMBL" id="CAK9170489.1"/>
    </source>
</evidence>
<comment type="caution">
    <text evidence="2">The sequence shown here is derived from an EMBL/GenBank/DDBJ whole genome shotgun (WGS) entry which is preliminary data.</text>
</comment>
<gene>
    <name evidence="2" type="ORF">ILEXP_LOCUS39984</name>
</gene>
<keyword evidence="3" id="KW-1185">Reference proteome</keyword>
<feature type="compositionally biased region" description="Basic and acidic residues" evidence="1">
    <location>
        <begin position="8"/>
        <end position="21"/>
    </location>
</feature>
<reference evidence="2 3" key="1">
    <citation type="submission" date="2024-02" db="EMBL/GenBank/DDBJ databases">
        <authorList>
            <person name="Vignale AGUSTIN F."/>
            <person name="Sosa J E."/>
            <person name="Modenutti C."/>
        </authorList>
    </citation>
    <scope>NUCLEOTIDE SEQUENCE [LARGE SCALE GENOMIC DNA]</scope>
</reference>
<evidence type="ECO:0000313" key="3">
    <source>
        <dbReference type="Proteomes" id="UP001642360"/>
    </source>
</evidence>
<dbReference type="AlphaFoldDB" id="A0ABC8TUE6"/>
<name>A0ABC8TUE6_9AQUA</name>
<proteinExistence type="predicted"/>
<dbReference type="EMBL" id="CAUOFW020005503">
    <property type="protein sequence ID" value="CAK9170489.1"/>
    <property type="molecule type" value="Genomic_DNA"/>
</dbReference>
<accession>A0ABC8TUE6</accession>
<dbReference type="Proteomes" id="UP001642360">
    <property type="component" value="Unassembled WGS sequence"/>
</dbReference>
<feature type="region of interest" description="Disordered" evidence="1">
    <location>
        <begin position="1"/>
        <end position="21"/>
    </location>
</feature>
<protein>
    <submittedName>
        <fullName evidence="2">Uncharacterized protein</fullName>
    </submittedName>
</protein>